<evidence type="ECO:0000256" key="4">
    <source>
        <dbReference type="ARBA" id="ARBA00023002"/>
    </source>
</evidence>
<dbReference type="Proteomes" id="UP001497600">
    <property type="component" value="Chromosome G"/>
</dbReference>
<keyword evidence="5" id="KW-0503">Monooxygenase</keyword>
<dbReference type="Gene3D" id="3.50.50.60">
    <property type="entry name" value="FAD/NAD(P)-binding domain"/>
    <property type="match status" value="1"/>
</dbReference>
<keyword evidence="4" id="KW-0560">Oxidoreductase</keyword>
<dbReference type="InterPro" id="IPR002938">
    <property type="entry name" value="FAD-bd"/>
</dbReference>
<dbReference type="SUPFAM" id="SSF51905">
    <property type="entry name" value="FAD/NAD(P)-binding domain"/>
    <property type="match status" value="1"/>
</dbReference>
<evidence type="ECO:0000256" key="2">
    <source>
        <dbReference type="ARBA" id="ARBA00022630"/>
    </source>
</evidence>
<reference evidence="7 8" key="1">
    <citation type="submission" date="2024-01" db="EMBL/GenBank/DDBJ databases">
        <authorList>
            <consortium name="Genoscope - CEA"/>
            <person name="William W."/>
        </authorList>
    </citation>
    <scope>NUCLEOTIDE SEQUENCE [LARGE SCALE GENOMIC DNA]</scope>
    <source>
        <strain evidence="7 8">29B2s-10</strain>
    </source>
</reference>
<dbReference type="EMBL" id="OZ004259">
    <property type="protein sequence ID" value="CAK7918114.1"/>
    <property type="molecule type" value="Genomic_DNA"/>
</dbReference>
<feature type="domain" description="FAD-binding" evidence="6">
    <location>
        <begin position="10"/>
        <end position="368"/>
    </location>
</feature>
<evidence type="ECO:0000313" key="8">
    <source>
        <dbReference type="Proteomes" id="UP001497600"/>
    </source>
</evidence>
<comment type="similarity">
    <text evidence="1">Belongs to the paxM FAD-dependent monooxygenase family.</text>
</comment>
<keyword evidence="8" id="KW-1185">Reference proteome</keyword>
<protein>
    <recommendedName>
        <fullName evidence="6">FAD-binding domain-containing protein</fullName>
    </recommendedName>
</protein>
<dbReference type="PRINTS" id="PR00420">
    <property type="entry name" value="RNGMNOXGNASE"/>
</dbReference>
<organism evidence="7 8">
    <name type="scientific">[Candida] anglica</name>
    <dbReference type="NCBI Taxonomy" id="148631"/>
    <lineage>
        <taxon>Eukaryota</taxon>
        <taxon>Fungi</taxon>
        <taxon>Dikarya</taxon>
        <taxon>Ascomycota</taxon>
        <taxon>Saccharomycotina</taxon>
        <taxon>Pichiomycetes</taxon>
        <taxon>Debaryomycetaceae</taxon>
        <taxon>Kurtzmaniella</taxon>
    </lineage>
</organism>
<dbReference type="Pfam" id="PF01494">
    <property type="entry name" value="FAD_binding_3"/>
    <property type="match status" value="1"/>
</dbReference>
<keyword evidence="3" id="KW-0274">FAD</keyword>
<dbReference type="InterPro" id="IPR036188">
    <property type="entry name" value="FAD/NAD-bd_sf"/>
</dbReference>
<dbReference type="PANTHER" id="PTHR13789">
    <property type="entry name" value="MONOOXYGENASE"/>
    <property type="match status" value="1"/>
</dbReference>
<evidence type="ECO:0000256" key="1">
    <source>
        <dbReference type="ARBA" id="ARBA00007992"/>
    </source>
</evidence>
<dbReference type="PANTHER" id="PTHR13789:SF172">
    <property type="entry name" value="HYDROXYLASE, PUTATIVE (AFU_ORTHOLOGUE AFUA_1G12410)-RELATED"/>
    <property type="match status" value="1"/>
</dbReference>
<dbReference type="SUPFAM" id="SSF54373">
    <property type="entry name" value="FAD-linked reductases, C-terminal domain"/>
    <property type="match status" value="1"/>
</dbReference>
<proteinExistence type="inferred from homology"/>
<dbReference type="InterPro" id="IPR050493">
    <property type="entry name" value="FAD-dep_Monooxygenase_BioMet"/>
</dbReference>
<keyword evidence="2" id="KW-0285">Flavoprotein</keyword>
<evidence type="ECO:0000313" key="7">
    <source>
        <dbReference type="EMBL" id="CAK7918114.1"/>
    </source>
</evidence>
<evidence type="ECO:0000256" key="5">
    <source>
        <dbReference type="ARBA" id="ARBA00023033"/>
    </source>
</evidence>
<evidence type="ECO:0000256" key="3">
    <source>
        <dbReference type="ARBA" id="ARBA00022827"/>
    </source>
</evidence>
<name>A0ABP0EHX5_9ASCO</name>
<gene>
    <name evidence="7" type="ORF">CAAN4_G11782</name>
</gene>
<evidence type="ECO:0000259" key="6">
    <source>
        <dbReference type="Pfam" id="PF01494"/>
    </source>
</evidence>
<sequence>MTMENSKQLKIAILGGGLGGLSSAVALRRSGHRVTIFERYDYAGEVGASLSCASNGGRWLHDWGIDPLKAKPVILKTLVRHDWSTGENEGVYELGDYEDKFGYPYYNFHRIDIHNVIKDYATSSEGEGVPCELLVNHKAIKVDYETGHIEFENGSTFDADLIVAADGIRSLTKPQIGISPKFKPSTSSCIRILFKTEDVLAKGLHDFSKNNSIEFWGGKDKNKIVLSPCSDNSVVSCYCFFENNGTDISDSWHNEISIETLLNSVPNLDPTLQTLFKECGYDIKQWRLYDHEPLPYFVKASTNGAKGVALLGDAAHAMMPDQSQGAVAAFEDSGALGYIFSPKFNSLSMEQRLKLYEEERKPRVTKIQAASLRARENLNERIGWSSSSDLKHEKKLTIEEVCGYDMKAHIDLLSKSLFS</sequence>
<accession>A0ABP0EHX5</accession>